<keyword evidence="9" id="KW-0325">Glycoprotein</keyword>
<dbReference type="UniPathway" id="UPA00196"/>
<comment type="subcellular location">
    <subcellularLocation>
        <location evidence="1">Endoplasmic reticulum membrane</location>
        <topology evidence="1">Multi-pass membrane protein</topology>
    </subcellularLocation>
</comment>
<keyword evidence="4" id="KW-0337">GPI-anchor biosynthesis</keyword>
<keyword evidence="6" id="KW-0256">Endoplasmic reticulum</keyword>
<feature type="transmembrane region" description="Helical" evidence="10">
    <location>
        <begin position="16"/>
        <end position="33"/>
    </location>
</feature>
<evidence type="ECO:0000313" key="11">
    <source>
        <dbReference type="EMBL" id="GAO49570.1"/>
    </source>
</evidence>
<dbReference type="GO" id="GO:0042765">
    <property type="term" value="C:GPI-anchor transamidase complex"/>
    <property type="evidence" value="ECO:0007669"/>
    <property type="project" value="InterPro"/>
</dbReference>
<dbReference type="OMA" id="AEHKYAV"/>
<evidence type="ECO:0000256" key="6">
    <source>
        <dbReference type="ARBA" id="ARBA00022824"/>
    </source>
</evidence>
<reference evidence="11 12" key="1">
    <citation type="journal article" date="2011" name="J. Gen. Appl. Microbiol.">
        <title>Draft genome sequencing of the enigmatic yeast Saitoella complicata.</title>
        <authorList>
            <person name="Nishida H."/>
            <person name="Hamamoto M."/>
            <person name="Sugiyama J."/>
        </authorList>
    </citation>
    <scope>NUCLEOTIDE SEQUENCE [LARGE SCALE GENOMIC DNA]</scope>
    <source>
        <strain evidence="11 12">NRRL Y-17804</strain>
    </source>
</reference>
<dbReference type="Pfam" id="PF10510">
    <property type="entry name" value="PIG-S"/>
    <property type="match status" value="1"/>
</dbReference>
<dbReference type="Proteomes" id="UP000033140">
    <property type="component" value="Unassembled WGS sequence"/>
</dbReference>
<comment type="caution">
    <text evidence="11">The sequence shown here is derived from an EMBL/GenBank/DDBJ whole genome shotgun (WGS) entry which is preliminary data.</text>
</comment>
<dbReference type="InterPro" id="IPR019540">
    <property type="entry name" value="PtdIno-glycan_biosynth_class_S"/>
</dbReference>
<comment type="similarity">
    <text evidence="3">Belongs to the PIGS family.</text>
</comment>
<evidence type="ECO:0000256" key="7">
    <source>
        <dbReference type="ARBA" id="ARBA00022989"/>
    </source>
</evidence>
<evidence type="ECO:0000256" key="5">
    <source>
        <dbReference type="ARBA" id="ARBA00022692"/>
    </source>
</evidence>
<dbReference type="PANTHER" id="PTHR21072:SF13">
    <property type="entry name" value="GPI TRANSAMIDASE COMPONENT PIG-S"/>
    <property type="match status" value="1"/>
</dbReference>
<dbReference type="AlphaFoldDB" id="A0A0E9NJJ1"/>
<comment type="pathway">
    <text evidence="2">Glycolipid biosynthesis; glycosylphosphatidylinositol-anchor biosynthesis.</text>
</comment>
<keyword evidence="7 10" id="KW-1133">Transmembrane helix</keyword>
<keyword evidence="8 10" id="KW-0472">Membrane</keyword>
<sequence>MPAPKETAGETSTRRWVILSFWAVILLGIPIWWKTTEIYRATLPLERMLAWSERRACDIILPVSIHVQSPDPILALPRLLEKVEKKLRERNDVPEYDIQLKIAGDESSVIGTVITLSPSDALSSPKSSFSSEGVLTFAYPSSARNELPDYLYDEIKSIFAKEKAYAKNVLSKAKEDIQNDNGFRRVMGYAPTYQLSFSLMNGGAHDGVSQWAIEEAVDSVFGETLGELSVVSNFSVHSQIQHYANLGFEPRKAVDGDGYELRSEELSQFINSAEWSLATPISSYPTMNFLLYVPEKLYRPLVIRDGDGKPVPSNSFLIPQWGGVVIYNPPVDSANSLSEDELRGALSTFRTYLLSLLGMPVLSGAGPNRWSYDGLVRQRTAENIVSAAATLGSLARLVTQLKHMSVPQAVRDSVNLVLSNLDNACAALHRGNVLEAFPHTVVARTNAEKAFFDPSMVSMLYFPDEHKYAIYMPLFGPLAVPLILSVVKELRTWREGRKQLKVKEE</sequence>
<gene>
    <name evidence="11" type="ORF">G7K_3719-t1</name>
</gene>
<name>A0A0E9NJJ1_SAICN</name>
<evidence type="ECO:0000256" key="2">
    <source>
        <dbReference type="ARBA" id="ARBA00004687"/>
    </source>
</evidence>
<dbReference type="PANTHER" id="PTHR21072">
    <property type="entry name" value="GPI TRANSAMIDASE COMPONENT PIG-S"/>
    <property type="match status" value="1"/>
</dbReference>
<organism evidence="11 12">
    <name type="scientific">Saitoella complicata (strain BCRC 22490 / CBS 7301 / JCM 7358 / NBRC 10748 / NRRL Y-17804)</name>
    <dbReference type="NCBI Taxonomy" id="698492"/>
    <lineage>
        <taxon>Eukaryota</taxon>
        <taxon>Fungi</taxon>
        <taxon>Dikarya</taxon>
        <taxon>Ascomycota</taxon>
        <taxon>Taphrinomycotina</taxon>
        <taxon>Taphrinomycotina incertae sedis</taxon>
        <taxon>Saitoella</taxon>
    </lineage>
</organism>
<evidence type="ECO:0000256" key="8">
    <source>
        <dbReference type="ARBA" id="ARBA00023136"/>
    </source>
</evidence>
<evidence type="ECO:0000256" key="4">
    <source>
        <dbReference type="ARBA" id="ARBA00022502"/>
    </source>
</evidence>
<evidence type="ECO:0008006" key="13">
    <source>
        <dbReference type="Google" id="ProtNLM"/>
    </source>
</evidence>
<evidence type="ECO:0000256" key="9">
    <source>
        <dbReference type="ARBA" id="ARBA00023180"/>
    </source>
</evidence>
<proteinExistence type="inferred from homology"/>
<keyword evidence="12" id="KW-1185">Reference proteome</keyword>
<evidence type="ECO:0000256" key="10">
    <source>
        <dbReference type="SAM" id="Phobius"/>
    </source>
</evidence>
<keyword evidence="5 10" id="KW-0812">Transmembrane</keyword>
<accession>A0A0E9NJJ1</accession>
<reference evidence="11 12" key="3">
    <citation type="journal article" date="2015" name="Genome Announc.">
        <title>Draft Genome Sequence of the Archiascomycetous Yeast Saitoella complicata.</title>
        <authorList>
            <person name="Yamauchi K."/>
            <person name="Kondo S."/>
            <person name="Hamamoto M."/>
            <person name="Takahashi Y."/>
            <person name="Ogura Y."/>
            <person name="Hayashi T."/>
            <person name="Nishida H."/>
        </authorList>
    </citation>
    <scope>NUCLEOTIDE SEQUENCE [LARGE SCALE GENOMIC DNA]</scope>
    <source>
        <strain evidence="11 12">NRRL Y-17804</strain>
    </source>
</reference>
<dbReference type="GO" id="GO:0006506">
    <property type="term" value="P:GPI anchor biosynthetic process"/>
    <property type="evidence" value="ECO:0007669"/>
    <property type="project" value="UniProtKB-UniPathway"/>
</dbReference>
<dbReference type="OrthoDB" id="28748at2759"/>
<feature type="transmembrane region" description="Helical" evidence="10">
    <location>
        <begin position="468"/>
        <end position="487"/>
    </location>
</feature>
<reference evidence="11 12" key="2">
    <citation type="journal article" date="2014" name="J. Gen. Appl. Microbiol.">
        <title>The early diverging ascomycetous budding yeast Saitoella complicata has three histone deacetylases belonging to the Clr6, Hos2, and Rpd3 lineages.</title>
        <authorList>
            <person name="Nishida H."/>
            <person name="Matsumoto T."/>
            <person name="Kondo S."/>
            <person name="Hamamoto M."/>
            <person name="Yoshikawa H."/>
        </authorList>
    </citation>
    <scope>NUCLEOTIDE SEQUENCE [LARGE SCALE GENOMIC DNA]</scope>
    <source>
        <strain evidence="11 12">NRRL Y-17804</strain>
    </source>
</reference>
<dbReference type="RefSeq" id="XP_019023302.1">
    <property type="nucleotide sequence ID" value="XM_019171932.1"/>
</dbReference>
<protein>
    <recommendedName>
        <fullName evidence="13">GPI transamidase component PIG-S</fullName>
    </recommendedName>
</protein>
<evidence type="ECO:0000256" key="1">
    <source>
        <dbReference type="ARBA" id="ARBA00004477"/>
    </source>
</evidence>
<dbReference type="STRING" id="698492.A0A0E9NJJ1"/>
<dbReference type="GO" id="GO:0016255">
    <property type="term" value="P:attachment of GPI anchor to protein"/>
    <property type="evidence" value="ECO:0007669"/>
    <property type="project" value="InterPro"/>
</dbReference>
<evidence type="ECO:0000256" key="3">
    <source>
        <dbReference type="ARBA" id="ARBA00005316"/>
    </source>
</evidence>
<dbReference type="EMBL" id="BACD03000023">
    <property type="protein sequence ID" value="GAO49570.1"/>
    <property type="molecule type" value="Genomic_DNA"/>
</dbReference>
<evidence type="ECO:0000313" key="12">
    <source>
        <dbReference type="Proteomes" id="UP000033140"/>
    </source>
</evidence>